<sequence>MKFFTFVVLWCLLAVQAVAQDFISQSAEEPNKALIIGGQPIAISQAPWTVSVKSNLHSNPNYQPIGGGSIVEPRWILTSASALIGQSAANLQIRAGATDQATGGQLVQVAQIIRHPGFNASTFENDIALLQLSTPLLFNADVKLIKYASPATLPDNLMNAGVSASLLGWGATVDGSYTVTNQLRKADMSIISNLDANNRNQGNVPFPGPPVPLVSANMIAVFQSGKGAGNLDGGGPMVIYNGTEPVLAGCSSWSRDPRDQYPSICTRIKNYASWLQGLLPAPLTVSVSSNVVPQLDDAVRVDFYAGGLGGVPPYTYLWTADIRTGTGPWGISRNGGSQFSISGGHPDNADQICAIVRVTDASNQVIEARSCGNQAETSRTAITTYPNPADTYLEIRTAEAAQKTTRRTATTPVAQAHINLYDAQGVLKYSGTTQNGLLKLDSSTLPQGIYHLQLSQGNAVSTRQIVIRH</sequence>
<keyword evidence="6" id="KW-1185">Reference proteome</keyword>
<dbReference type="Pfam" id="PF18962">
    <property type="entry name" value="Por_Secre_tail"/>
    <property type="match status" value="1"/>
</dbReference>
<dbReference type="GO" id="GO:0004252">
    <property type="term" value="F:serine-type endopeptidase activity"/>
    <property type="evidence" value="ECO:0007669"/>
    <property type="project" value="InterPro"/>
</dbReference>
<dbReference type="CDD" id="cd00190">
    <property type="entry name" value="Tryp_SPc"/>
    <property type="match status" value="1"/>
</dbReference>
<dbReference type="NCBIfam" id="TIGR04183">
    <property type="entry name" value="Por_Secre_tail"/>
    <property type="match status" value="1"/>
</dbReference>
<proteinExistence type="inferred from homology"/>
<keyword evidence="5" id="KW-0378">Hydrolase</keyword>
<dbReference type="EMBL" id="SRMB01000002">
    <property type="protein sequence ID" value="TGE27301.1"/>
    <property type="molecule type" value="Genomic_DNA"/>
</dbReference>
<evidence type="ECO:0000256" key="1">
    <source>
        <dbReference type="ARBA" id="ARBA00007664"/>
    </source>
</evidence>
<evidence type="ECO:0000313" key="5">
    <source>
        <dbReference type="EMBL" id="TGE27301.1"/>
    </source>
</evidence>
<dbReference type="SMART" id="SM00020">
    <property type="entry name" value="Tryp_SPc"/>
    <property type="match status" value="1"/>
</dbReference>
<dbReference type="InterPro" id="IPR001254">
    <property type="entry name" value="Trypsin_dom"/>
</dbReference>
<evidence type="ECO:0000256" key="3">
    <source>
        <dbReference type="SAM" id="SignalP"/>
    </source>
</evidence>
<reference evidence="5 6" key="1">
    <citation type="submission" date="2019-04" db="EMBL/GenBank/DDBJ databases">
        <authorList>
            <person name="Feng G."/>
            <person name="Zhang J."/>
            <person name="Zhu H."/>
        </authorList>
    </citation>
    <scope>NUCLEOTIDE SEQUENCE [LARGE SCALE GENOMIC DNA]</scope>
    <source>
        <strain evidence="5 6">9PBR-1</strain>
    </source>
</reference>
<dbReference type="PANTHER" id="PTHR24276:SF98">
    <property type="entry name" value="FI18310P1-RELATED"/>
    <property type="match status" value="1"/>
</dbReference>
<comment type="caution">
    <text evidence="5">The sequence shown here is derived from an EMBL/GenBank/DDBJ whole genome shotgun (WGS) entry which is preliminary data.</text>
</comment>
<organism evidence="5 6">
    <name type="scientific">Hymenobacter metallicola</name>
    <dbReference type="NCBI Taxonomy" id="2563114"/>
    <lineage>
        <taxon>Bacteria</taxon>
        <taxon>Pseudomonadati</taxon>
        <taxon>Bacteroidota</taxon>
        <taxon>Cytophagia</taxon>
        <taxon>Cytophagales</taxon>
        <taxon>Hymenobacteraceae</taxon>
        <taxon>Hymenobacter</taxon>
    </lineage>
</organism>
<dbReference type="InterPro" id="IPR001314">
    <property type="entry name" value="Peptidase_S1A"/>
</dbReference>
<dbReference type="InterPro" id="IPR026444">
    <property type="entry name" value="Secre_tail"/>
</dbReference>
<dbReference type="Proteomes" id="UP000298471">
    <property type="component" value="Unassembled WGS sequence"/>
</dbReference>
<dbReference type="PANTHER" id="PTHR24276">
    <property type="entry name" value="POLYSERASE-RELATED"/>
    <property type="match status" value="1"/>
</dbReference>
<dbReference type="Pfam" id="PF00089">
    <property type="entry name" value="Trypsin"/>
    <property type="match status" value="1"/>
</dbReference>
<evidence type="ECO:0000313" key="6">
    <source>
        <dbReference type="Proteomes" id="UP000298471"/>
    </source>
</evidence>
<dbReference type="PRINTS" id="PR00722">
    <property type="entry name" value="CHYMOTRYPSIN"/>
</dbReference>
<feature type="signal peptide" evidence="3">
    <location>
        <begin position="1"/>
        <end position="19"/>
    </location>
</feature>
<keyword evidence="2" id="KW-1015">Disulfide bond</keyword>
<keyword evidence="3" id="KW-0732">Signal</keyword>
<dbReference type="SUPFAM" id="SSF50494">
    <property type="entry name" value="Trypsin-like serine proteases"/>
    <property type="match status" value="1"/>
</dbReference>
<dbReference type="InterPro" id="IPR043504">
    <property type="entry name" value="Peptidase_S1_PA_chymotrypsin"/>
</dbReference>
<evidence type="ECO:0000256" key="2">
    <source>
        <dbReference type="ARBA" id="ARBA00023157"/>
    </source>
</evidence>
<protein>
    <submittedName>
        <fullName evidence="5">Trypsin-like serine protease</fullName>
    </submittedName>
</protein>
<dbReference type="AlphaFoldDB" id="A0A4Z0QE58"/>
<feature type="chain" id="PRO_5021267733" evidence="3">
    <location>
        <begin position="20"/>
        <end position="469"/>
    </location>
</feature>
<dbReference type="InterPro" id="IPR009003">
    <property type="entry name" value="Peptidase_S1_PA"/>
</dbReference>
<dbReference type="RefSeq" id="WP_135395201.1">
    <property type="nucleotide sequence ID" value="NZ_SRMB01000002.1"/>
</dbReference>
<feature type="domain" description="Peptidase S1" evidence="4">
    <location>
        <begin position="35"/>
        <end position="280"/>
    </location>
</feature>
<gene>
    <name evidence="5" type="ORF">E5K02_13000</name>
</gene>
<dbReference type="OrthoDB" id="4535652at2"/>
<name>A0A4Z0QE58_9BACT</name>
<dbReference type="Gene3D" id="2.40.10.10">
    <property type="entry name" value="Trypsin-like serine proteases"/>
    <property type="match status" value="1"/>
</dbReference>
<dbReference type="GO" id="GO:0006508">
    <property type="term" value="P:proteolysis"/>
    <property type="evidence" value="ECO:0007669"/>
    <property type="project" value="UniProtKB-KW"/>
</dbReference>
<dbReference type="PROSITE" id="PS50240">
    <property type="entry name" value="TRYPSIN_DOM"/>
    <property type="match status" value="1"/>
</dbReference>
<dbReference type="InterPro" id="IPR050430">
    <property type="entry name" value="Peptidase_S1"/>
</dbReference>
<keyword evidence="5" id="KW-0645">Protease</keyword>
<dbReference type="FunFam" id="2.40.10.10:FF:000068">
    <property type="entry name" value="transmembrane protease serine 2"/>
    <property type="match status" value="1"/>
</dbReference>
<evidence type="ECO:0000259" key="4">
    <source>
        <dbReference type="PROSITE" id="PS50240"/>
    </source>
</evidence>
<accession>A0A4Z0QE58</accession>
<comment type="similarity">
    <text evidence="1">Belongs to the peptidase S1 family.</text>
</comment>